<keyword evidence="6" id="KW-0449">Lipoprotein</keyword>
<protein>
    <submittedName>
        <fullName evidence="6">Putative lipoprotein-releasing system</fullName>
    </submittedName>
</protein>
<dbReference type="Proteomes" id="UP000001029">
    <property type="component" value="Chromosome"/>
</dbReference>
<keyword evidence="1" id="KW-0813">Transport</keyword>
<reference evidence="6 7" key="1">
    <citation type="journal article" date="2009" name="Appl. Environ. Microbiol.">
        <title>Genomic analysis of 'Elusimicrobium minutum,' the first cultivated representative of the phylum 'Elusimicrobia' (formerly termite group 1).</title>
        <authorList>
            <person name="Herlemann D.P.R."/>
            <person name="Geissinger O."/>
            <person name="Ikeda-Ohtsubo W."/>
            <person name="Kunin V."/>
            <person name="Sun H."/>
            <person name="Lapidus A."/>
            <person name="Hugenholtz P."/>
            <person name="Brune A."/>
        </authorList>
    </citation>
    <scope>NUCLEOTIDE SEQUENCE [LARGE SCALE GENOMIC DNA]</scope>
    <source>
        <strain evidence="6 7">Pei191</strain>
    </source>
</reference>
<dbReference type="Gene3D" id="3.40.50.300">
    <property type="entry name" value="P-loop containing nucleotide triphosphate hydrolases"/>
    <property type="match status" value="1"/>
</dbReference>
<dbReference type="GO" id="GO:0005886">
    <property type="term" value="C:plasma membrane"/>
    <property type="evidence" value="ECO:0007669"/>
    <property type="project" value="TreeGrafter"/>
</dbReference>
<dbReference type="HOGENOM" id="CLU_000604_1_22_0"/>
<proteinExistence type="inferred from homology"/>
<keyword evidence="7" id="KW-1185">Reference proteome</keyword>
<evidence type="ECO:0000256" key="1">
    <source>
        <dbReference type="ARBA" id="ARBA00022448"/>
    </source>
</evidence>
<dbReference type="GO" id="GO:0098796">
    <property type="term" value="C:membrane protein complex"/>
    <property type="evidence" value="ECO:0007669"/>
    <property type="project" value="UniProtKB-ARBA"/>
</dbReference>
<gene>
    <name evidence="6" type="ordered locus">Emin_1311</name>
</gene>
<dbReference type="PANTHER" id="PTHR24220">
    <property type="entry name" value="IMPORT ATP-BINDING PROTEIN"/>
    <property type="match status" value="1"/>
</dbReference>
<dbReference type="CDD" id="cd03255">
    <property type="entry name" value="ABC_MJ0796_LolCDE_FtsE"/>
    <property type="match status" value="1"/>
</dbReference>
<evidence type="ECO:0000256" key="4">
    <source>
        <dbReference type="ARBA" id="ARBA00038388"/>
    </source>
</evidence>
<dbReference type="InterPro" id="IPR017911">
    <property type="entry name" value="MacB-like_ATP-bd"/>
</dbReference>
<keyword evidence="3" id="KW-0067">ATP-binding</keyword>
<dbReference type="InterPro" id="IPR015854">
    <property type="entry name" value="ABC_transpr_LolD-like"/>
</dbReference>
<organism evidence="6 7">
    <name type="scientific">Elusimicrobium minutum (strain Pei191)</name>
    <dbReference type="NCBI Taxonomy" id="445932"/>
    <lineage>
        <taxon>Bacteria</taxon>
        <taxon>Pseudomonadati</taxon>
        <taxon>Elusimicrobiota</taxon>
        <taxon>Elusimicrobia</taxon>
        <taxon>Elusimicrobiales</taxon>
        <taxon>Elusimicrobiaceae</taxon>
        <taxon>Elusimicrobium</taxon>
    </lineage>
</organism>
<dbReference type="RefSeq" id="WP_012415476.1">
    <property type="nucleotide sequence ID" value="NC_010644.1"/>
</dbReference>
<accession>B2KEB5</accession>
<dbReference type="InterPro" id="IPR003593">
    <property type="entry name" value="AAA+_ATPase"/>
</dbReference>
<evidence type="ECO:0000313" key="7">
    <source>
        <dbReference type="Proteomes" id="UP000001029"/>
    </source>
</evidence>
<dbReference type="InterPro" id="IPR003439">
    <property type="entry name" value="ABC_transporter-like_ATP-bd"/>
</dbReference>
<name>B2KEB5_ELUMP</name>
<dbReference type="FunFam" id="3.40.50.300:FF:000032">
    <property type="entry name" value="Export ABC transporter ATP-binding protein"/>
    <property type="match status" value="1"/>
</dbReference>
<dbReference type="SUPFAM" id="SSF52540">
    <property type="entry name" value="P-loop containing nucleoside triphosphate hydrolases"/>
    <property type="match status" value="1"/>
</dbReference>
<dbReference type="KEGG" id="emi:Emin_1311"/>
<comment type="similarity">
    <text evidence="4">Belongs to the ABC transporter superfamily. Macrolide exporter (TC 3.A.1.122) family.</text>
</comment>
<dbReference type="GO" id="GO:0005524">
    <property type="term" value="F:ATP binding"/>
    <property type="evidence" value="ECO:0007669"/>
    <property type="project" value="UniProtKB-KW"/>
</dbReference>
<feature type="domain" description="ABC transporter" evidence="5">
    <location>
        <begin position="4"/>
        <end position="220"/>
    </location>
</feature>
<dbReference type="PROSITE" id="PS50893">
    <property type="entry name" value="ABC_TRANSPORTER_2"/>
    <property type="match status" value="1"/>
</dbReference>
<dbReference type="STRING" id="445932.Emin_1311"/>
<evidence type="ECO:0000256" key="2">
    <source>
        <dbReference type="ARBA" id="ARBA00022741"/>
    </source>
</evidence>
<dbReference type="GO" id="GO:0016887">
    <property type="term" value="F:ATP hydrolysis activity"/>
    <property type="evidence" value="ECO:0007669"/>
    <property type="project" value="InterPro"/>
</dbReference>
<dbReference type="AlphaFoldDB" id="B2KEB5"/>
<dbReference type="InterPro" id="IPR027417">
    <property type="entry name" value="P-loop_NTPase"/>
</dbReference>
<dbReference type="SMART" id="SM00382">
    <property type="entry name" value="AAA"/>
    <property type="match status" value="1"/>
</dbReference>
<evidence type="ECO:0000256" key="3">
    <source>
        <dbReference type="ARBA" id="ARBA00022840"/>
    </source>
</evidence>
<sequence length="221" mass="24464">MKILEIKNLTKIYGQGTENLKVLDDVSLEVNKGDFIVLLGPSGSGKSTLLNMIAMLDTPTEGSIIFEGKELTKLNEKQKSALRLKRMGFVFQFDGLLPDFTLLENVNMPYIMAGKKTDTKAKELLKNFGLENMENKLPSALSGGEKQRGSIARALRNNPALILADEPTGNLDAHKKVYVFEDFAKLAKQGITVIMVTHDLNAVDYADIVYSLENNKLVKTK</sequence>
<evidence type="ECO:0000313" key="6">
    <source>
        <dbReference type="EMBL" id="ACC98861.1"/>
    </source>
</evidence>
<keyword evidence="2" id="KW-0547">Nucleotide-binding</keyword>
<dbReference type="OrthoDB" id="9809450at2"/>
<evidence type="ECO:0000259" key="5">
    <source>
        <dbReference type="PROSITE" id="PS50893"/>
    </source>
</evidence>
<dbReference type="EMBL" id="CP001055">
    <property type="protein sequence ID" value="ACC98861.1"/>
    <property type="molecule type" value="Genomic_DNA"/>
</dbReference>
<dbReference type="GO" id="GO:0022857">
    <property type="term" value="F:transmembrane transporter activity"/>
    <property type="evidence" value="ECO:0007669"/>
    <property type="project" value="UniProtKB-ARBA"/>
</dbReference>
<dbReference type="Pfam" id="PF00005">
    <property type="entry name" value="ABC_tran"/>
    <property type="match status" value="1"/>
</dbReference>